<accession>A0ABY5L9U1</accession>
<keyword evidence="2" id="KW-1185">Reference proteome</keyword>
<reference evidence="1" key="1">
    <citation type="submission" date="2022-07" db="EMBL/GenBank/DDBJ databases">
        <title>Sphingomonas sp. nov., a novel bacterium isolated from the north slope of the Mount Everest.</title>
        <authorList>
            <person name="Cui X."/>
            <person name="Liu Y."/>
        </authorList>
    </citation>
    <scope>NUCLEOTIDE SEQUENCE</scope>
    <source>
        <strain evidence="1">S5-59</strain>
    </source>
</reference>
<dbReference type="Proteomes" id="UP001058533">
    <property type="component" value="Chromosome"/>
</dbReference>
<organism evidence="1 2">
    <name type="scientific">Sphingomonas qomolangmaensis</name>
    <dbReference type="NCBI Taxonomy" id="2918765"/>
    <lineage>
        <taxon>Bacteria</taxon>
        <taxon>Pseudomonadati</taxon>
        <taxon>Pseudomonadota</taxon>
        <taxon>Alphaproteobacteria</taxon>
        <taxon>Sphingomonadales</taxon>
        <taxon>Sphingomonadaceae</taxon>
        <taxon>Sphingomonas</taxon>
    </lineage>
</organism>
<protein>
    <submittedName>
        <fullName evidence="1">Uncharacterized protein</fullName>
    </submittedName>
</protein>
<dbReference type="EMBL" id="CP101740">
    <property type="protein sequence ID" value="UUL82499.1"/>
    <property type="molecule type" value="Genomic_DNA"/>
</dbReference>
<dbReference type="RefSeq" id="WP_256506332.1">
    <property type="nucleotide sequence ID" value="NZ_CP101740.1"/>
</dbReference>
<proteinExistence type="predicted"/>
<name>A0ABY5L9U1_9SPHN</name>
<evidence type="ECO:0000313" key="1">
    <source>
        <dbReference type="EMBL" id="UUL82499.1"/>
    </source>
</evidence>
<evidence type="ECO:0000313" key="2">
    <source>
        <dbReference type="Proteomes" id="UP001058533"/>
    </source>
</evidence>
<gene>
    <name evidence="1" type="ORF">NMP03_15220</name>
</gene>
<sequence>MMSKKSTLSFYRSGELVGRRTGAVATAGRCTTTTTTTTAASISVVELV</sequence>